<dbReference type="AlphaFoldDB" id="A0A318T663"/>
<name>A0A318T663_9HYPH</name>
<organism evidence="1 2">
    <name type="scientific">Phyllobacterium leguminum</name>
    <dbReference type="NCBI Taxonomy" id="314237"/>
    <lineage>
        <taxon>Bacteria</taxon>
        <taxon>Pseudomonadati</taxon>
        <taxon>Pseudomonadota</taxon>
        <taxon>Alphaproteobacteria</taxon>
        <taxon>Hyphomicrobiales</taxon>
        <taxon>Phyllobacteriaceae</taxon>
        <taxon>Phyllobacterium</taxon>
    </lineage>
</organism>
<protein>
    <submittedName>
        <fullName evidence="1">Uncharacterized protein</fullName>
    </submittedName>
</protein>
<accession>A0A318T663</accession>
<sequence>MAFRHKTGPWRSFFFILPEKLKLKMRAGHV</sequence>
<proteinExistence type="predicted"/>
<evidence type="ECO:0000313" key="2">
    <source>
        <dbReference type="Proteomes" id="UP000247454"/>
    </source>
</evidence>
<keyword evidence="2" id="KW-1185">Reference proteome</keyword>
<dbReference type="Proteomes" id="UP000247454">
    <property type="component" value="Unassembled WGS sequence"/>
</dbReference>
<dbReference type="EMBL" id="QJTF01000006">
    <property type="protein sequence ID" value="PYE88724.1"/>
    <property type="molecule type" value="Genomic_DNA"/>
</dbReference>
<gene>
    <name evidence="1" type="ORF">C7477_10696</name>
</gene>
<evidence type="ECO:0000313" key="1">
    <source>
        <dbReference type="EMBL" id="PYE88724.1"/>
    </source>
</evidence>
<comment type="caution">
    <text evidence="1">The sequence shown here is derived from an EMBL/GenBank/DDBJ whole genome shotgun (WGS) entry which is preliminary data.</text>
</comment>
<reference evidence="1 2" key="1">
    <citation type="submission" date="2018-06" db="EMBL/GenBank/DDBJ databases">
        <title>Genomic Encyclopedia of Type Strains, Phase III (KMG-III): the genomes of soil and plant-associated and newly described type strains.</title>
        <authorList>
            <person name="Whitman W."/>
        </authorList>
    </citation>
    <scope>NUCLEOTIDE SEQUENCE [LARGE SCALE GENOMIC DNA]</scope>
    <source>
        <strain evidence="1 2">ORS 1419</strain>
    </source>
</reference>